<protein>
    <recommendedName>
        <fullName evidence="1">PEP-utilising enzyme mobile domain-containing protein</fullName>
    </recommendedName>
</protein>
<evidence type="ECO:0000313" key="3">
    <source>
        <dbReference type="Proteomes" id="UP000093482"/>
    </source>
</evidence>
<comment type="caution">
    <text evidence="2">The sequence shown here is derived from an EMBL/GenBank/DDBJ whole genome shotgun (WGS) entry which is preliminary data.</text>
</comment>
<sequence length="543" mass="61469">MVQLQNFRDELLLNDNDIENSFWFLDELHLPDTLTPLFASYMAPAVTEGTLKAYETLKLPIHQFHIKIKDSHYYQCTRPYEGDVMARIQENIAADGERFPKLSEIFWGYIHNELLPQYEKMDGYREQGVTLETAKDILLELYAFYKRAWEIHFEVVMPRGSLGLALEDAYKQLTGDDNVTIVYDFVEGVMNKSLETDRAVWQLADAVKASDVLRAAFDANALPQLEEALKQTAEGIAFLQDMHAVVQQYGWRIAKSHEFSDETWIENNEYIFEVIAEYLTKEYNFDEEFANVVAIREEKVASLLEKYEDSPQKAAFMQVHEWALQYWGVDEDHHFYIDAMLPSKSRLLLLAIGALLVEANVIENDSDIFYFYLDELVELLDAPTNKAELVAQRRAMVEEDGKKDIPANYGTPPQEEAAPVIERIFGTKAAEVNEVEKSFKGYAASKGEHTGIVRIVRDQQDFAKVTEGDVLVCKTTLPPWTVLFSIAGAVITDAGGILSHAGTVAREYKLPAVLGTKVGTSLLKDGDVVKVDGTNGVVYIVQQ</sequence>
<reference evidence="2 3" key="1">
    <citation type="submission" date="2016-07" db="EMBL/GenBank/DDBJ databases">
        <title>Caryophanon latum genome sequencing.</title>
        <authorList>
            <person name="Verma A."/>
            <person name="Pal Y."/>
            <person name="Krishnamurthi S."/>
        </authorList>
    </citation>
    <scope>NUCLEOTIDE SEQUENCE [LARGE SCALE GENOMIC DNA]</scope>
    <source>
        <strain evidence="2 3">DSM 14151</strain>
    </source>
</reference>
<dbReference type="Pfam" id="PF00391">
    <property type="entry name" value="PEP-utilizers"/>
    <property type="match status" value="1"/>
</dbReference>
<gene>
    <name evidence="2" type="ORF">A6K76_06430</name>
</gene>
<feature type="domain" description="PEP-utilising enzyme mobile" evidence="1">
    <location>
        <begin position="466"/>
        <end position="536"/>
    </location>
</feature>
<dbReference type="PANTHER" id="PTHR43615">
    <property type="entry name" value="PHOSPHOENOLPYRUVATE SYNTHASE-RELATED"/>
    <property type="match status" value="1"/>
</dbReference>
<dbReference type="InterPro" id="IPR036637">
    <property type="entry name" value="Phosphohistidine_dom_sf"/>
</dbReference>
<proteinExistence type="predicted"/>
<dbReference type="AlphaFoldDB" id="A0A1C0YZJ3"/>
<dbReference type="EMBL" id="MATO01000015">
    <property type="protein sequence ID" value="OCS92516.1"/>
    <property type="molecule type" value="Genomic_DNA"/>
</dbReference>
<dbReference type="GO" id="GO:0016772">
    <property type="term" value="F:transferase activity, transferring phosphorus-containing groups"/>
    <property type="evidence" value="ECO:0007669"/>
    <property type="project" value="InterPro"/>
</dbReference>
<keyword evidence="3" id="KW-1185">Reference proteome</keyword>
<dbReference type="PANTHER" id="PTHR43615:SF1">
    <property type="entry name" value="PPDK_N DOMAIN-CONTAINING PROTEIN"/>
    <property type="match status" value="1"/>
</dbReference>
<accession>A0A1C0YZJ3</accession>
<dbReference type="OrthoDB" id="9765468at2"/>
<dbReference type="InterPro" id="IPR051549">
    <property type="entry name" value="PEP_Utilizing_Enz"/>
</dbReference>
<dbReference type="Proteomes" id="UP000093482">
    <property type="component" value="Unassembled WGS sequence"/>
</dbReference>
<dbReference type="Gene3D" id="3.50.30.10">
    <property type="entry name" value="Phosphohistidine domain"/>
    <property type="match status" value="1"/>
</dbReference>
<evidence type="ECO:0000313" key="2">
    <source>
        <dbReference type="EMBL" id="OCS92516.1"/>
    </source>
</evidence>
<dbReference type="RefSeq" id="WP_066462346.1">
    <property type="nucleotide sequence ID" value="NZ_MATO01000015.1"/>
</dbReference>
<dbReference type="InterPro" id="IPR008279">
    <property type="entry name" value="PEP-util_enz_mobile_dom"/>
</dbReference>
<dbReference type="SUPFAM" id="SSF52009">
    <property type="entry name" value="Phosphohistidine domain"/>
    <property type="match status" value="1"/>
</dbReference>
<evidence type="ECO:0000259" key="1">
    <source>
        <dbReference type="Pfam" id="PF00391"/>
    </source>
</evidence>
<name>A0A1C0YZJ3_9BACL</name>
<organism evidence="2 3">
    <name type="scientific">Caryophanon latum</name>
    <dbReference type="NCBI Taxonomy" id="33977"/>
    <lineage>
        <taxon>Bacteria</taxon>
        <taxon>Bacillati</taxon>
        <taxon>Bacillota</taxon>
        <taxon>Bacilli</taxon>
        <taxon>Bacillales</taxon>
        <taxon>Caryophanaceae</taxon>
        <taxon>Caryophanon</taxon>
    </lineage>
</organism>